<feature type="compositionally biased region" description="Low complexity" evidence="1">
    <location>
        <begin position="189"/>
        <end position="201"/>
    </location>
</feature>
<keyword evidence="3" id="KW-1185">Reference proteome</keyword>
<accession>A0A176WE47</accession>
<evidence type="ECO:0008006" key="4">
    <source>
        <dbReference type="Google" id="ProtNLM"/>
    </source>
</evidence>
<proteinExistence type="predicted"/>
<feature type="compositionally biased region" description="Polar residues" evidence="1">
    <location>
        <begin position="469"/>
        <end position="485"/>
    </location>
</feature>
<dbReference type="Proteomes" id="UP000077202">
    <property type="component" value="Unassembled WGS sequence"/>
</dbReference>
<feature type="region of interest" description="Disordered" evidence="1">
    <location>
        <begin position="376"/>
        <end position="402"/>
    </location>
</feature>
<dbReference type="PROSITE" id="PS00018">
    <property type="entry name" value="EF_HAND_1"/>
    <property type="match status" value="1"/>
</dbReference>
<feature type="compositionally biased region" description="Polar residues" evidence="1">
    <location>
        <begin position="393"/>
        <end position="402"/>
    </location>
</feature>
<sequence>MRNKLKNWYKASGNKRSGNHYSDYAEQVYDELARQDGAPGLRDCWKQPHLFIEQHVNTTIQRTLEKAEAHFQKRLAQQANTQQRVQQRARRAEDLARQQARARTVGDQLNRIRASLGPVDGPLEIPVADGDNDNTITEEEIFLTAVAISGNERTQYLTSPGIANVLANIRRRDRFRVRIQETIHLARFQPPAEGQAPSPAQQAPPTPAQQDPPPAQQAPSTPAQQAPPSPAQQAPSTPAQQAPPSPAQQAPPTPAQQDPPTPAQQDPPTPAQQDPPTPAQQATSPAQQAPYQPPATAPVPAQAPVTAYDFYDDLAYIVDKDEMTYFEQFLVPQAPYQPPATAPVPAQAPVTAYDFYDDLAYIVDKDEMTSFEQFQVPPAPAIDPSGAGLQGSADGSPTPSLSSFSVVAEVNLPALPPQNPGLQAPAQRSLELAVRIREPSPGSAPASSSALPRSFEVSPRPIRRHASPRGTSPVSSFRIDSTGPQGSVPMVVDGGSASPSGTPPGGNIQPLDLTMPMGLRWTPSPPRPSSPPSSTSGDADSDRNRNRHRIFYQGSSSNSSSK</sequence>
<protein>
    <recommendedName>
        <fullName evidence="4">EF-hand domain-containing protein</fullName>
    </recommendedName>
</protein>
<feature type="region of interest" description="Disordered" evidence="1">
    <location>
        <begin position="437"/>
        <end position="562"/>
    </location>
</feature>
<evidence type="ECO:0000313" key="2">
    <source>
        <dbReference type="EMBL" id="OAE30632.1"/>
    </source>
</evidence>
<feature type="compositionally biased region" description="Low complexity" evidence="1">
    <location>
        <begin position="231"/>
        <end position="240"/>
    </location>
</feature>
<gene>
    <name evidence="2" type="ORF">AXG93_3016s1140</name>
</gene>
<organism evidence="2 3">
    <name type="scientific">Marchantia polymorpha subsp. ruderalis</name>
    <dbReference type="NCBI Taxonomy" id="1480154"/>
    <lineage>
        <taxon>Eukaryota</taxon>
        <taxon>Viridiplantae</taxon>
        <taxon>Streptophyta</taxon>
        <taxon>Embryophyta</taxon>
        <taxon>Marchantiophyta</taxon>
        <taxon>Marchantiopsida</taxon>
        <taxon>Marchantiidae</taxon>
        <taxon>Marchantiales</taxon>
        <taxon>Marchantiaceae</taxon>
        <taxon>Marchantia</taxon>
    </lineage>
</organism>
<name>A0A176WE47_MARPO</name>
<dbReference type="InterPro" id="IPR018247">
    <property type="entry name" value="EF_Hand_1_Ca_BS"/>
</dbReference>
<feature type="compositionally biased region" description="Pro residues" evidence="1">
    <location>
        <begin position="202"/>
        <end position="216"/>
    </location>
</feature>
<feature type="compositionally biased region" description="Pro residues" evidence="1">
    <location>
        <begin position="241"/>
        <end position="278"/>
    </location>
</feature>
<reference evidence="2" key="1">
    <citation type="submission" date="2016-03" db="EMBL/GenBank/DDBJ databases">
        <title>Mechanisms controlling the formation of the plant cell surface in tip-growing cells are functionally conserved among land plants.</title>
        <authorList>
            <person name="Honkanen S."/>
            <person name="Jones V.A."/>
            <person name="Morieri G."/>
            <person name="Champion C."/>
            <person name="Hetherington A.J."/>
            <person name="Kelly S."/>
            <person name="Saint-Marcoux D."/>
            <person name="Proust H."/>
            <person name="Prescott H."/>
            <person name="Dolan L."/>
        </authorList>
    </citation>
    <scope>NUCLEOTIDE SEQUENCE [LARGE SCALE GENOMIC DNA]</scope>
    <source>
        <tissue evidence="2">Whole gametophyte</tissue>
    </source>
</reference>
<dbReference type="AlphaFoldDB" id="A0A176WE47"/>
<comment type="caution">
    <text evidence="2">The sequence shown here is derived from an EMBL/GenBank/DDBJ whole genome shotgun (WGS) entry which is preliminary data.</text>
</comment>
<evidence type="ECO:0000313" key="3">
    <source>
        <dbReference type="Proteomes" id="UP000077202"/>
    </source>
</evidence>
<feature type="compositionally biased region" description="Low complexity" evidence="1">
    <location>
        <begin position="279"/>
        <end position="290"/>
    </location>
</feature>
<feature type="compositionally biased region" description="Low complexity" evidence="1">
    <location>
        <begin position="439"/>
        <end position="454"/>
    </location>
</feature>
<feature type="compositionally biased region" description="Polar residues" evidence="1">
    <location>
        <begin position="553"/>
        <end position="562"/>
    </location>
</feature>
<evidence type="ECO:0000256" key="1">
    <source>
        <dbReference type="SAM" id="MobiDB-lite"/>
    </source>
</evidence>
<dbReference type="EMBL" id="LVLJ01001283">
    <property type="protein sequence ID" value="OAE30632.1"/>
    <property type="molecule type" value="Genomic_DNA"/>
</dbReference>
<feature type="region of interest" description="Disordered" evidence="1">
    <location>
        <begin position="187"/>
        <end position="300"/>
    </location>
</feature>